<accession>A0A928X2N6</accession>
<dbReference type="AlphaFoldDB" id="A0A928X2N6"/>
<feature type="region of interest" description="Disordered" evidence="2">
    <location>
        <begin position="244"/>
        <end position="273"/>
    </location>
</feature>
<dbReference type="RefSeq" id="WP_193991331.1">
    <property type="nucleotide sequence ID" value="NZ_JADEXP010000023.1"/>
</dbReference>
<keyword evidence="3" id="KW-0812">Transmembrane</keyword>
<feature type="coiled-coil region" evidence="1">
    <location>
        <begin position="60"/>
        <end position="91"/>
    </location>
</feature>
<feature type="transmembrane region" description="Helical" evidence="3">
    <location>
        <begin position="32"/>
        <end position="49"/>
    </location>
</feature>
<reference evidence="4" key="1">
    <citation type="submission" date="2020-10" db="EMBL/GenBank/DDBJ databases">
        <authorList>
            <person name="Castelo-Branco R."/>
            <person name="Eusebio N."/>
            <person name="Adriana R."/>
            <person name="Vieira A."/>
            <person name="Brugerolle De Fraissinette N."/>
            <person name="Rezende De Castro R."/>
            <person name="Schneider M.P."/>
            <person name="Vasconcelos V."/>
            <person name="Leao P.N."/>
        </authorList>
    </citation>
    <scope>NUCLEOTIDE SEQUENCE</scope>
    <source>
        <strain evidence="4">LEGE 11479</strain>
    </source>
</reference>
<name>A0A928X2N6_LEPEC</name>
<sequence>MTLSGDFIPAEDDLYDEPINPVVFGIELTPKVLGILAALAGIGLAIFLFQRFVQPVRQTNQALRATIAEKENQLATQAERLEEIAKLEEERDIALVQRRNVYSLFSDESSMDTLLLDINQRIKNSNASIAAARNQIEARGIPPIVVEAQLRKFVPSEEIVIEDGSLGAEVDGLLKRQTYSVEFAGDFAQTQSVLGNVERLEPLLLLRNFSLASSETVTETVLNSSGQVVGQPKQKISSTFDIDALIPTGDPNVPPEIAPPPTAEGEEDQSGGE</sequence>
<keyword evidence="3" id="KW-0472">Membrane</keyword>
<organism evidence="4 5">
    <name type="scientific">Leptolyngbya cf. ectocarpi LEGE 11479</name>
    <dbReference type="NCBI Taxonomy" id="1828722"/>
    <lineage>
        <taxon>Bacteria</taxon>
        <taxon>Bacillati</taxon>
        <taxon>Cyanobacteriota</taxon>
        <taxon>Cyanophyceae</taxon>
        <taxon>Leptolyngbyales</taxon>
        <taxon>Leptolyngbyaceae</taxon>
        <taxon>Leptolyngbya group</taxon>
        <taxon>Leptolyngbya</taxon>
    </lineage>
</organism>
<evidence type="ECO:0000256" key="2">
    <source>
        <dbReference type="SAM" id="MobiDB-lite"/>
    </source>
</evidence>
<dbReference type="Proteomes" id="UP000615026">
    <property type="component" value="Unassembled WGS sequence"/>
</dbReference>
<keyword evidence="3" id="KW-1133">Transmembrane helix</keyword>
<evidence type="ECO:0000256" key="3">
    <source>
        <dbReference type="SAM" id="Phobius"/>
    </source>
</evidence>
<dbReference type="EMBL" id="JADEXP010000023">
    <property type="protein sequence ID" value="MBE9065943.1"/>
    <property type="molecule type" value="Genomic_DNA"/>
</dbReference>
<evidence type="ECO:0000256" key="1">
    <source>
        <dbReference type="SAM" id="Coils"/>
    </source>
</evidence>
<proteinExistence type="predicted"/>
<feature type="compositionally biased region" description="Acidic residues" evidence="2">
    <location>
        <begin position="264"/>
        <end position="273"/>
    </location>
</feature>
<keyword evidence="1" id="KW-0175">Coiled coil</keyword>
<gene>
    <name evidence="4" type="ORF">IQ260_04685</name>
</gene>
<comment type="caution">
    <text evidence="4">The sequence shown here is derived from an EMBL/GenBank/DDBJ whole genome shotgun (WGS) entry which is preliminary data.</text>
</comment>
<protein>
    <recommendedName>
        <fullName evidence="6">Pilus assembly protein PilO</fullName>
    </recommendedName>
</protein>
<evidence type="ECO:0000313" key="4">
    <source>
        <dbReference type="EMBL" id="MBE9065943.1"/>
    </source>
</evidence>
<feature type="compositionally biased region" description="Pro residues" evidence="2">
    <location>
        <begin position="252"/>
        <end position="262"/>
    </location>
</feature>
<keyword evidence="5" id="KW-1185">Reference proteome</keyword>
<evidence type="ECO:0000313" key="5">
    <source>
        <dbReference type="Proteomes" id="UP000615026"/>
    </source>
</evidence>
<evidence type="ECO:0008006" key="6">
    <source>
        <dbReference type="Google" id="ProtNLM"/>
    </source>
</evidence>